<evidence type="ECO:0000256" key="2">
    <source>
        <dbReference type="ARBA" id="ARBA00022723"/>
    </source>
</evidence>
<dbReference type="InterPro" id="IPR053138">
    <property type="entry name" value="N-alpha-Ac-DABA_deacetylase"/>
</dbReference>
<feature type="domain" description="Succinylglutamate desuccinylase/Aspartoacylase catalytic" evidence="5">
    <location>
        <begin position="45"/>
        <end position="220"/>
    </location>
</feature>
<keyword evidence="4" id="KW-0862">Zinc</keyword>
<dbReference type="InterPro" id="IPR043795">
    <property type="entry name" value="N-alpha-Ac-DABA-like"/>
</dbReference>
<dbReference type="RefSeq" id="WP_322776385.1">
    <property type="nucleotide sequence ID" value="NZ_JARJFB010000021.1"/>
</dbReference>
<evidence type="ECO:0000256" key="1">
    <source>
        <dbReference type="ARBA" id="ARBA00001947"/>
    </source>
</evidence>
<dbReference type="Proteomes" id="UP001291687">
    <property type="component" value="Unassembled WGS sequence"/>
</dbReference>
<comment type="caution">
    <text evidence="6">The sequence shown here is derived from an EMBL/GenBank/DDBJ whole genome shotgun (WGS) entry which is preliminary data.</text>
</comment>
<accession>A0ABU5NBH5</accession>
<dbReference type="CDD" id="cd06251">
    <property type="entry name" value="M14_ASTE_ASPA-like"/>
    <property type="match status" value="1"/>
</dbReference>
<dbReference type="Pfam" id="PF24827">
    <property type="entry name" value="AstE_AspA_cat"/>
    <property type="match status" value="1"/>
</dbReference>
<evidence type="ECO:0000259" key="5">
    <source>
        <dbReference type="Pfam" id="PF24827"/>
    </source>
</evidence>
<evidence type="ECO:0000313" key="6">
    <source>
        <dbReference type="EMBL" id="MEA0970482.1"/>
    </source>
</evidence>
<comment type="cofactor">
    <cofactor evidence="1">
        <name>Zn(2+)</name>
        <dbReference type="ChEBI" id="CHEBI:29105"/>
    </cofactor>
</comment>
<dbReference type="PANTHER" id="PTHR37326">
    <property type="entry name" value="BLL3975 PROTEIN"/>
    <property type="match status" value="1"/>
</dbReference>
<evidence type="ECO:0000256" key="4">
    <source>
        <dbReference type="ARBA" id="ARBA00022833"/>
    </source>
</evidence>
<evidence type="ECO:0000313" key="7">
    <source>
        <dbReference type="Proteomes" id="UP001291687"/>
    </source>
</evidence>
<organism evidence="6 7">
    <name type="scientific">Candidatus Megaera venefica</name>
    <dbReference type="NCBI Taxonomy" id="2055910"/>
    <lineage>
        <taxon>Bacteria</taxon>
        <taxon>Pseudomonadati</taxon>
        <taxon>Pseudomonadota</taxon>
        <taxon>Alphaproteobacteria</taxon>
        <taxon>Rickettsiales</taxon>
        <taxon>Rickettsiaceae</taxon>
        <taxon>Candidatus Megaera</taxon>
    </lineage>
</organism>
<name>A0ABU5NBH5_9RICK</name>
<evidence type="ECO:0000256" key="3">
    <source>
        <dbReference type="ARBA" id="ARBA00022801"/>
    </source>
</evidence>
<reference evidence="6 7" key="1">
    <citation type="submission" date="2023-03" db="EMBL/GenBank/DDBJ databases">
        <title>Host association and intracellularity evolved multiple times independently in the Rickettsiales.</title>
        <authorList>
            <person name="Castelli M."/>
            <person name="Nardi T."/>
            <person name="Gammuto L."/>
            <person name="Bellinzona G."/>
            <person name="Sabaneyeva E."/>
            <person name="Potekhin A."/>
            <person name="Serra V."/>
            <person name="Petroni G."/>
            <person name="Sassera D."/>
        </authorList>
    </citation>
    <scope>NUCLEOTIDE SEQUENCE [LARGE SCALE GENOMIC DNA]</scope>
    <source>
        <strain evidence="6 7">Sr 2-6</strain>
    </source>
</reference>
<dbReference type="InterPro" id="IPR055438">
    <property type="entry name" value="AstE_AspA_cat"/>
</dbReference>
<dbReference type="PIRSF" id="PIRSF039012">
    <property type="entry name" value="ASP"/>
    <property type="match status" value="1"/>
</dbReference>
<gene>
    <name evidence="6" type="ORF">Megvenef_00447</name>
</gene>
<keyword evidence="3" id="KW-0378">Hydrolase</keyword>
<keyword evidence="2" id="KW-0479">Metal-binding</keyword>
<proteinExistence type="predicted"/>
<sequence>MTKALTIDGVTIKKGERKYLEMHIAKLFDNTEMTIPVEVIRGKENGPTLFVSSAIHGDEINGVETIRRLLQRKKLLSSIKGTLIAVPIINVFGYNRNLRYLPDRRDLNRVFPGSKKGSLASQIAYKFMKEIVEKCEYGIDLHTGSAHRYNLPQIRAFLDNKEIKALAEAFGVPVILHSNMRDGSLRQAATEKGVKILLFEGGEALRYNEEIIRSAENGILWTMCNIGMLDKELIKRKVPKRREVFYAASSHWIRAPHSGSLHARKNVGHKVKKNEVLGFISDPLGKEKHYVKARETGVIIGITMLPLVTNGDALFHIATFENAEAVAEGVAEGVEDYQEDLE</sequence>
<dbReference type="EMBL" id="JARJFB010000021">
    <property type="protein sequence ID" value="MEA0970482.1"/>
    <property type="molecule type" value="Genomic_DNA"/>
</dbReference>
<dbReference type="SUPFAM" id="SSF53187">
    <property type="entry name" value="Zn-dependent exopeptidases"/>
    <property type="match status" value="1"/>
</dbReference>
<protein>
    <submittedName>
        <fullName evidence="6">Succinylglutamate desuccinylase/aspartoacylase family protein</fullName>
    </submittedName>
</protein>
<keyword evidence="7" id="KW-1185">Reference proteome</keyword>
<dbReference type="PANTHER" id="PTHR37326:SF2">
    <property type="entry name" value="SUCCINYLGLUTAMATE DESUCCINYLASE_ASPARTOACYLASE FAMILY PROTEIN"/>
    <property type="match status" value="1"/>
</dbReference>
<dbReference type="Gene3D" id="3.40.630.10">
    <property type="entry name" value="Zn peptidases"/>
    <property type="match status" value="1"/>
</dbReference>